<dbReference type="SUPFAM" id="SSF57959">
    <property type="entry name" value="Leucine zipper domain"/>
    <property type="match status" value="1"/>
</dbReference>
<evidence type="ECO:0000313" key="10">
    <source>
        <dbReference type="EMBL" id="WBW75489.1"/>
    </source>
</evidence>
<keyword evidence="5" id="KW-0804">Transcription</keyword>
<feature type="coiled-coil region" evidence="7">
    <location>
        <begin position="35"/>
        <end position="69"/>
    </location>
</feature>
<dbReference type="RefSeq" id="XP_056039732.1">
    <property type="nucleotide sequence ID" value="XM_056183522.1"/>
</dbReference>
<protein>
    <submittedName>
        <fullName evidence="10">DNA-binding transcription factor Pcr1</fullName>
    </submittedName>
</protein>
<reference evidence="10 11" key="1">
    <citation type="journal article" date="2023" name="G3 (Bethesda)">
        <title>A high-quality reference genome for the fission yeast Schizosaccharomyces osmophilus.</title>
        <authorList>
            <person name="Jia G.S."/>
            <person name="Zhang W.C."/>
            <person name="Liang Y."/>
            <person name="Liu X.H."/>
            <person name="Rhind N."/>
            <person name="Pidoux A."/>
            <person name="Brysch-Herzberg M."/>
            <person name="Du L.L."/>
        </authorList>
    </citation>
    <scope>NUCLEOTIDE SEQUENCE [LARGE SCALE GENOMIC DNA]</scope>
    <source>
        <strain evidence="10 11">CBS 15793</strain>
    </source>
</reference>
<evidence type="ECO:0000256" key="1">
    <source>
        <dbReference type="ARBA" id="ARBA00004123"/>
    </source>
</evidence>
<dbReference type="Proteomes" id="UP001212411">
    <property type="component" value="Chromosome 3"/>
</dbReference>
<keyword evidence="11" id="KW-1185">Reference proteome</keyword>
<evidence type="ECO:0000313" key="11">
    <source>
        <dbReference type="Proteomes" id="UP001212411"/>
    </source>
</evidence>
<dbReference type="AlphaFoldDB" id="A0AAE9WHG8"/>
<evidence type="ECO:0000256" key="5">
    <source>
        <dbReference type="ARBA" id="ARBA00023163"/>
    </source>
</evidence>
<comment type="similarity">
    <text evidence="2">Belongs to the bZIP family.</text>
</comment>
<dbReference type="FunFam" id="1.20.5.170:FF:000010">
    <property type="entry name" value="Cyclic AMP-dependent transcription factor ATF-2"/>
    <property type="match status" value="1"/>
</dbReference>
<sequence length="170" mass="18995">MTAKKKEVDEEKRRRILERNRIAASKFRQKKKEWIKELEQTANAAYEQSKRLQMMLSQLQQEAFRLKSQLLAHQGCACSVKIRSVLTDFQTAHNALQAQHMAYRPMQPPPSDNLLDPVVTTSPNHAHSSLHGMPSQTPNGQMQPPSQPANPNQSSMFPPSGLPGSLGGSV</sequence>
<organism evidence="10 11">
    <name type="scientific">Schizosaccharomyces osmophilus</name>
    <dbReference type="NCBI Taxonomy" id="2545709"/>
    <lineage>
        <taxon>Eukaryota</taxon>
        <taxon>Fungi</taxon>
        <taxon>Dikarya</taxon>
        <taxon>Ascomycota</taxon>
        <taxon>Taphrinomycotina</taxon>
        <taxon>Schizosaccharomycetes</taxon>
        <taxon>Schizosaccharomycetales</taxon>
        <taxon>Schizosaccharomycetaceae</taxon>
        <taxon>Schizosaccharomyces</taxon>
    </lineage>
</organism>
<dbReference type="CDD" id="cd14687">
    <property type="entry name" value="bZIP_ATF2"/>
    <property type="match status" value="1"/>
</dbReference>
<dbReference type="GO" id="GO:0000981">
    <property type="term" value="F:DNA-binding transcription factor activity, RNA polymerase II-specific"/>
    <property type="evidence" value="ECO:0007669"/>
    <property type="project" value="UniProtKB-ARBA"/>
</dbReference>
<dbReference type="InterPro" id="IPR046347">
    <property type="entry name" value="bZIP_sf"/>
</dbReference>
<evidence type="ECO:0000256" key="3">
    <source>
        <dbReference type="ARBA" id="ARBA00023015"/>
    </source>
</evidence>
<evidence type="ECO:0000256" key="4">
    <source>
        <dbReference type="ARBA" id="ARBA00023125"/>
    </source>
</evidence>
<dbReference type="GO" id="GO:0005634">
    <property type="term" value="C:nucleus"/>
    <property type="evidence" value="ECO:0007669"/>
    <property type="project" value="UniProtKB-SubCell"/>
</dbReference>
<evidence type="ECO:0000256" key="8">
    <source>
        <dbReference type="SAM" id="MobiDB-lite"/>
    </source>
</evidence>
<dbReference type="PROSITE" id="PS50217">
    <property type="entry name" value="BZIP"/>
    <property type="match status" value="1"/>
</dbReference>
<evidence type="ECO:0000256" key="6">
    <source>
        <dbReference type="ARBA" id="ARBA00023242"/>
    </source>
</evidence>
<keyword evidence="6" id="KW-0539">Nucleus</keyword>
<name>A0AAE9WHG8_9SCHI</name>
<feature type="compositionally biased region" description="Low complexity" evidence="8">
    <location>
        <begin position="141"/>
        <end position="163"/>
    </location>
</feature>
<keyword evidence="7" id="KW-0175">Coiled coil</keyword>
<feature type="region of interest" description="Disordered" evidence="8">
    <location>
        <begin position="103"/>
        <end position="170"/>
    </location>
</feature>
<comment type="subcellular location">
    <subcellularLocation>
        <location evidence="1">Nucleus</location>
    </subcellularLocation>
</comment>
<dbReference type="InterPro" id="IPR051027">
    <property type="entry name" value="bZIP_transcription_factors"/>
</dbReference>
<dbReference type="InterPro" id="IPR004827">
    <property type="entry name" value="bZIP"/>
</dbReference>
<proteinExistence type="inferred from homology"/>
<dbReference type="PROSITE" id="PS00036">
    <property type="entry name" value="BZIP_BASIC"/>
    <property type="match status" value="1"/>
</dbReference>
<dbReference type="KEGG" id="som:SOMG_04743"/>
<evidence type="ECO:0000256" key="7">
    <source>
        <dbReference type="SAM" id="Coils"/>
    </source>
</evidence>
<accession>A0AAE9WHG8</accession>
<evidence type="ECO:0000256" key="2">
    <source>
        <dbReference type="ARBA" id="ARBA00007163"/>
    </source>
</evidence>
<dbReference type="SMART" id="SM00338">
    <property type="entry name" value="BRLZ"/>
    <property type="match status" value="1"/>
</dbReference>
<gene>
    <name evidence="10" type="primary">pcr1</name>
    <name evidence="10" type="ORF">SOMG_04743</name>
</gene>
<feature type="domain" description="BZIP" evidence="9">
    <location>
        <begin position="10"/>
        <end position="73"/>
    </location>
</feature>
<dbReference type="EMBL" id="CP115613">
    <property type="protein sequence ID" value="WBW75489.1"/>
    <property type="molecule type" value="Genomic_DNA"/>
</dbReference>
<keyword evidence="4 10" id="KW-0238">DNA-binding</keyword>
<dbReference type="GeneID" id="80878211"/>
<keyword evidence="3" id="KW-0805">Transcription regulation</keyword>
<dbReference type="Gene3D" id="1.20.5.170">
    <property type="match status" value="1"/>
</dbReference>
<evidence type="ECO:0000259" key="9">
    <source>
        <dbReference type="PROSITE" id="PS50217"/>
    </source>
</evidence>
<dbReference type="GO" id="GO:0000978">
    <property type="term" value="F:RNA polymerase II cis-regulatory region sequence-specific DNA binding"/>
    <property type="evidence" value="ECO:0007669"/>
    <property type="project" value="UniProtKB-ARBA"/>
</dbReference>
<dbReference type="Pfam" id="PF00170">
    <property type="entry name" value="bZIP_1"/>
    <property type="match status" value="1"/>
</dbReference>
<dbReference type="PANTHER" id="PTHR19304">
    <property type="entry name" value="CYCLIC-AMP RESPONSE ELEMENT BINDING PROTEIN"/>
    <property type="match status" value="1"/>
</dbReference>